<protein>
    <submittedName>
        <fullName evidence="3">Alpha-1,2-fucosyltransferase</fullName>
    </submittedName>
</protein>
<name>A0A928VMY3_9CYAN</name>
<dbReference type="AlphaFoldDB" id="A0A928VMY3"/>
<dbReference type="EMBL" id="JADEXQ010000009">
    <property type="protein sequence ID" value="MBE9028919.1"/>
    <property type="molecule type" value="Genomic_DNA"/>
</dbReference>
<keyword evidence="1" id="KW-0328">Glycosyltransferase</keyword>
<dbReference type="Proteomes" id="UP000625316">
    <property type="component" value="Unassembled WGS sequence"/>
</dbReference>
<evidence type="ECO:0000256" key="2">
    <source>
        <dbReference type="ARBA" id="ARBA00022679"/>
    </source>
</evidence>
<dbReference type="PANTHER" id="PTHR11927:SF9">
    <property type="entry name" value="L-FUCOSYLTRANSFERASE"/>
    <property type="match status" value="1"/>
</dbReference>
<keyword evidence="4" id="KW-1185">Reference proteome</keyword>
<evidence type="ECO:0000313" key="4">
    <source>
        <dbReference type="Proteomes" id="UP000625316"/>
    </source>
</evidence>
<reference evidence="3" key="1">
    <citation type="submission" date="2020-10" db="EMBL/GenBank/DDBJ databases">
        <authorList>
            <person name="Castelo-Branco R."/>
            <person name="Eusebio N."/>
            <person name="Adriana R."/>
            <person name="Vieira A."/>
            <person name="Brugerolle De Fraissinette N."/>
            <person name="Rezende De Castro R."/>
            <person name="Schneider M.P."/>
            <person name="Vasconcelos V."/>
            <person name="Leao P.N."/>
        </authorList>
    </citation>
    <scope>NUCLEOTIDE SEQUENCE</scope>
    <source>
        <strain evidence="3">LEGE 11480</strain>
    </source>
</reference>
<dbReference type="GO" id="GO:0008107">
    <property type="term" value="F:galactoside 2-alpha-L-fucosyltransferase activity"/>
    <property type="evidence" value="ECO:0007669"/>
    <property type="project" value="InterPro"/>
</dbReference>
<proteinExistence type="predicted"/>
<dbReference type="InterPro" id="IPR002516">
    <property type="entry name" value="Glyco_trans_11"/>
</dbReference>
<dbReference type="Gene3D" id="3.40.50.11350">
    <property type="match status" value="1"/>
</dbReference>
<dbReference type="PANTHER" id="PTHR11927">
    <property type="entry name" value="GALACTOSIDE 2-L-FUCOSYLTRANSFERASE"/>
    <property type="match status" value="1"/>
</dbReference>
<dbReference type="GO" id="GO:0016020">
    <property type="term" value="C:membrane"/>
    <property type="evidence" value="ECO:0007669"/>
    <property type="project" value="InterPro"/>
</dbReference>
<evidence type="ECO:0000313" key="3">
    <source>
        <dbReference type="EMBL" id="MBE9028919.1"/>
    </source>
</evidence>
<dbReference type="GO" id="GO:0005975">
    <property type="term" value="P:carbohydrate metabolic process"/>
    <property type="evidence" value="ECO:0007669"/>
    <property type="project" value="InterPro"/>
</dbReference>
<dbReference type="RefSeq" id="WP_264323742.1">
    <property type="nucleotide sequence ID" value="NZ_JADEXQ010000009.1"/>
</dbReference>
<accession>A0A928VMY3</accession>
<comment type="caution">
    <text evidence="3">The sequence shown here is derived from an EMBL/GenBank/DDBJ whole genome shotgun (WGS) entry which is preliminary data.</text>
</comment>
<organism evidence="3 4">
    <name type="scientific">Romeriopsis navalis LEGE 11480</name>
    <dbReference type="NCBI Taxonomy" id="2777977"/>
    <lineage>
        <taxon>Bacteria</taxon>
        <taxon>Bacillati</taxon>
        <taxon>Cyanobacteriota</taxon>
        <taxon>Cyanophyceae</taxon>
        <taxon>Leptolyngbyales</taxon>
        <taxon>Leptolyngbyaceae</taxon>
        <taxon>Romeriopsis</taxon>
        <taxon>Romeriopsis navalis</taxon>
    </lineage>
</organism>
<gene>
    <name evidence="3" type="ORF">IQ266_03975</name>
</gene>
<dbReference type="Pfam" id="PF01531">
    <property type="entry name" value="Glyco_transf_11"/>
    <property type="match status" value="1"/>
</dbReference>
<sequence>MNNSDKNIKYGTKSEVGRRAEVFGIFKQNDAGVDANHDTAPVLSMSSLGKFGRFGNQLFQYAFLRICSEASDARVECPPWIGQSLFGHQDAPITQRLPPAIEIKPNQATLFDIVPELIPYLEHLADAPSIQVDATTMDTGIQNYDLYGFFQLHSRYFQPHQACFRRLFQPMEDLKAALEPGLERLRAQGKTIVGLHIRRGDYLIEPRAGFTLVVPTAWYCEWLESIWDELEDPVLFIASDDSENILADFEKFSPVTMKNLDVQLPDRLKDSDAEFYIDFFTLTQCDIVCTSNSIFSFIACMLNERAKKFSRPHWNFETKFIDFDPWNSEPLLWLGDTQPKFLKSFTDIASIVYTTQGLGAALKAIFIYKPKSQIKQLLTRLYLGYQAQKVAGLIKSLLYTLGWSRAWDK</sequence>
<evidence type="ECO:0000256" key="1">
    <source>
        <dbReference type="ARBA" id="ARBA00022676"/>
    </source>
</evidence>
<dbReference type="CDD" id="cd11301">
    <property type="entry name" value="Fut1_Fut2_like"/>
    <property type="match status" value="1"/>
</dbReference>
<keyword evidence="2" id="KW-0808">Transferase</keyword>